<reference evidence="1 2" key="1">
    <citation type="submission" date="2017-06" db="EMBL/GenBank/DDBJ databases">
        <title>Draft genome of Bartonella tribocorum strain L103, isolated from a rodent in Laos.</title>
        <authorList>
            <person name="Hadjadj L."/>
            <person name="Jiyipong T."/>
            <person name="Morand S."/>
            <person name="Diene S.M."/>
            <person name="Rolain J.-M."/>
        </authorList>
    </citation>
    <scope>NUCLEOTIDE SEQUENCE [LARGE SCALE GENOMIC DNA]</scope>
    <source>
        <strain evidence="1 2">L103</strain>
    </source>
</reference>
<dbReference type="EMBL" id="NJGE01000007">
    <property type="protein sequence ID" value="PIT69176.1"/>
    <property type="molecule type" value="Genomic_DNA"/>
</dbReference>
<proteinExistence type="predicted"/>
<dbReference type="Proteomes" id="UP000229839">
    <property type="component" value="Unassembled WGS sequence"/>
</dbReference>
<evidence type="ECO:0000313" key="1">
    <source>
        <dbReference type="EMBL" id="PIT69176.1"/>
    </source>
</evidence>
<dbReference type="AlphaFoldDB" id="A0A2M6USP5"/>
<dbReference type="RefSeq" id="WP_100128794.1">
    <property type="nucleotide sequence ID" value="NZ_CADDYI010000004.1"/>
</dbReference>
<comment type="caution">
    <text evidence="1">The sequence shown here is derived from an EMBL/GenBank/DDBJ whole genome shotgun (WGS) entry which is preliminary data.</text>
</comment>
<sequence length="79" mass="9207">MEEEILTAGKATNALELIQALPEWFGDTRKRTWAYAFWEAKAAHWYCMGDFKKSTKLSPYIMISKPREKDKTSRFCILG</sequence>
<accession>A0A2M6USP5</accession>
<protein>
    <submittedName>
        <fullName evidence="1">Uncharacterized protein</fullName>
    </submittedName>
</protein>
<gene>
    <name evidence="1" type="ORF">CER18_03940</name>
</gene>
<evidence type="ECO:0000313" key="2">
    <source>
        <dbReference type="Proteomes" id="UP000229839"/>
    </source>
</evidence>
<organism evidence="1 2">
    <name type="scientific">Bartonella tribocorum</name>
    <dbReference type="NCBI Taxonomy" id="85701"/>
    <lineage>
        <taxon>Bacteria</taxon>
        <taxon>Pseudomonadati</taxon>
        <taxon>Pseudomonadota</taxon>
        <taxon>Alphaproteobacteria</taxon>
        <taxon>Hyphomicrobiales</taxon>
        <taxon>Bartonellaceae</taxon>
        <taxon>Bartonella</taxon>
    </lineage>
</organism>
<name>A0A2M6USP5_9HYPH</name>